<proteinExistence type="inferred from homology"/>
<keyword evidence="6 8" id="KW-1133">Transmembrane helix</keyword>
<evidence type="ECO:0000256" key="7">
    <source>
        <dbReference type="ARBA" id="ARBA00023136"/>
    </source>
</evidence>
<protein>
    <submittedName>
        <fullName evidence="9">Membrane protein, PerM family</fullName>
    </submittedName>
</protein>
<dbReference type="HOGENOM" id="CLU_031275_8_0_6"/>
<dbReference type="GO" id="GO:0055085">
    <property type="term" value="P:transmembrane transport"/>
    <property type="evidence" value="ECO:0007669"/>
    <property type="project" value="TreeGrafter"/>
</dbReference>
<comment type="subcellular location">
    <subcellularLocation>
        <location evidence="1">Cell membrane</location>
        <topology evidence="1">Multi-pass membrane protein</topology>
    </subcellularLocation>
</comment>
<feature type="transmembrane region" description="Helical" evidence="8">
    <location>
        <begin position="342"/>
        <end position="367"/>
    </location>
</feature>
<accession>B3PB28</accession>
<dbReference type="Pfam" id="PF01594">
    <property type="entry name" value="AI-2E_transport"/>
    <property type="match status" value="1"/>
</dbReference>
<dbReference type="GO" id="GO:0005886">
    <property type="term" value="C:plasma membrane"/>
    <property type="evidence" value="ECO:0007669"/>
    <property type="project" value="UniProtKB-SubCell"/>
</dbReference>
<dbReference type="AlphaFoldDB" id="B3PB28"/>
<evidence type="ECO:0000256" key="8">
    <source>
        <dbReference type="SAM" id="Phobius"/>
    </source>
</evidence>
<evidence type="ECO:0000256" key="4">
    <source>
        <dbReference type="ARBA" id="ARBA00022475"/>
    </source>
</evidence>
<dbReference type="InterPro" id="IPR002549">
    <property type="entry name" value="AI-2E-like"/>
</dbReference>
<feature type="transmembrane region" description="Helical" evidence="8">
    <location>
        <begin position="53"/>
        <end position="68"/>
    </location>
</feature>
<evidence type="ECO:0000256" key="3">
    <source>
        <dbReference type="ARBA" id="ARBA00022448"/>
    </source>
</evidence>
<dbReference type="PANTHER" id="PTHR21716">
    <property type="entry name" value="TRANSMEMBRANE PROTEIN"/>
    <property type="match status" value="1"/>
</dbReference>
<evidence type="ECO:0000256" key="6">
    <source>
        <dbReference type="ARBA" id="ARBA00022989"/>
    </source>
</evidence>
<evidence type="ECO:0000313" key="9">
    <source>
        <dbReference type="EMBL" id="ACE84339.1"/>
    </source>
</evidence>
<feature type="transmembrane region" description="Helical" evidence="8">
    <location>
        <begin position="312"/>
        <end position="336"/>
    </location>
</feature>
<evidence type="ECO:0000256" key="1">
    <source>
        <dbReference type="ARBA" id="ARBA00004651"/>
    </source>
</evidence>
<keyword evidence="4" id="KW-1003">Cell membrane</keyword>
<gene>
    <name evidence="9" type="ordered locus">CJA_1000</name>
</gene>
<feature type="transmembrane region" description="Helical" evidence="8">
    <location>
        <begin position="191"/>
        <end position="212"/>
    </location>
</feature>
<comment type="similarity">
    <text evidence="2">Belongs to the autoinducer-2 exporter (AI-2E) (TC 2.A.86) family.</text>
</comment>
<keyword evidence="10" id="KW-1185">Reference proteome</keyword>
<dbReference type="PANTHER" id="PTHR21716:SF53">
    <property type="entry name" value="PERMEASE PERM-RELATED"/>
    <property type="match status" value="1"/>
</dbReference>
<dbReference type="KEGG" id="cja:CJA_1000"/>
<evidence type="ECO:0000256" key="5">
    <source>
        <dbReference type="ARBA" id="ARBA00022692"/>
    </source>
</evidence>
<sequence length="401" mass="44647">MNPVVVGASNSIYGNGCQFILRTLSLFSLTGWQNSMLKIFQQWLDRYFSNEEALLLLLLLAAALLAILTMGQVLAPMMAAMVIAFLMQGMVTRLRQWGMGHNLAVTIAFVVLLVSLGALLLFIMPIMWNQLVRFFNELPRMVIEGQELLMGLPERYPQFLSERQLEQLFASMTAEISGMGQRVLSFSVTNIPMLIGLMIYLILVPILVFFFLKDSSLIMAWCARFLPHHRPVMAKVWQEMNQQFANYVRGKVIEIVIVGAVSYVAFICLGLNYAALLAIAVGLSVVIPFIGAAVVTLPVALVAYFQWGWSAPFIYLMLAYTIIQVLDGNVLVPLLFSEAVNLHPVAIILAVLVFGGLWGFWGVFFAIPLATLVKAILYAWPIAVQEASLVQEREKTCEAAE</sequence>
<feature type="transmembrane region" description="Helical" evidence="8">
    <location>
        <begin position="252"/>
        <end position="273"/>
    </location>
</feature>
<name>B3PB28_CELJU</name>
<reference evidence="9 10" key="1">
    <citation type="journal article" date="2008" name="J. Bacteriol.">
        <title>Insights into plant cell wall degradation from the genome sequence of the soil bacterium Cellvibrio japonicus.</title>
        <authorList>
            <person name="Deboy R.T."/>
            <person name="Mongodin E.F."/>
            <person name="Fouts D.E."/>
            <person name="Tailford L.E."/>
            <person name="Khouri H."/>
            <person name="Emerson J.B."/>
            <person name="Mohamoud Y."/>
            <person name="Watkins K."/>
            <person name="Henrissat B."/>
            <person name="Gilbert H.J."/>
            <person name="Nelson K.E."/>
        </authorList>
    </citation>
    <scope>NUCLEOTIDE SEQUENCE [LARGE SCALE GENOMIC DNA]</scope>
    <source>
        <strain evidence="9 10">Ueda107</strain>
    </source>
</reference>
<evidence type="ECO:0000313" key="10">
    <source>
        <dbReference type="Proteomes" id="UP000001036"/>
    </source>
</evidence>
<dbReference type="EMBL" id="CP000934">
    <property type="protein sequence ID" value="ACE84339.1"/>
    <property type="molecule type" value="Genomic_DNA"/>
</dbReference>
<evidence type="ECO:0000256" key="2">
    <source>
        <dbReference type="ARBA" id="ARBA00009773"/>
    </source>
</evidence>
<organism evidence="9 10">
    <name type="scientific">Cellvibrio japonicus (strain Ueda107)</name>
    <name type="common">Pseudomonas fluorescens subsp. cellulosa</name>
    <dbReference type="NCBI Taxonomy" id="498211"/>
    <lineage>
        <taxon>Bacteria</taxon>
        <taxon>Pseudomonadati</taxon>
        <taxon>Pseudomonadota</taxon>
        <taxon>Gammaproteobacteria</taxon>
        <taxon>Cellvibrionales</taxon>
        <taxon>Cellvibrionaceae</taxon>
        <taxon>Cellvibrio</taxon>
    </lineage>
</organism>
<feature type="transmembrane region" description="Helical" evidence="8">
    <location>
        <begin position="279"/>
        <end position="305"/>
    </location>
</feature>
<dbReference type="Proteomes" id="UP000001036">
    <property type="component" value="Chromosome"/>
</dbReference>
<keyword evidence="7 8" id="KW-0472">Membrane</keyword>
<dbReference type="eggNOG" id="COG0628">
    <property type="taxonomic scope" value="Bacteria"/>
</dbReference>
<keyword evidence="3" id="KW-0813">Transport</keyword>
<feature type="transmembrane region" description="Helical" evidence="8">
    <location>
        <begin position="103"/>
        <end position="128"/>
    </location>
</feature>
<keyword evidence="5 8" id="KW-0812">Transmembrane</keyword>